<evidence type="ECO:0000256" key="1">
    <source>
        <dbReference type="SAM" id="MobiDB-lite"/>
    </source>
</evidence>
<dbReference type="Proteomes" id="UP001497623">
    <property type="component" value="Unassembled WGS sequence"/>
</dbReference>
<feature type="compositionally biased region" description="Acidic residues" evidence="1">
    <location>
        <begin position="22"/>
        <end position="32"/>
    </location>
</feature>
<dbReference type="InterPro" id="IPR013087">
    <property type="entry name" value="Znf_C2H2_type"/>
</dbReference>
<evidence type="ECO:0000313" key="3">
    <source>
        <dbReference type="EMBL" id="CAL4110172.1"/>
    </source>
</evidence>
<dbReference type="AlphaFoldDB" id="A0AAV2R569"/>
<organism evidence="3 4">
    <name type="scientific">Meganyctiphanes norvegica</name>
    <name type="common">Northern krill</name>
    <name type="synonym">Thysanopoda norvegica</name>
    <dbReference type="NCBI Taxonomy" id="48144"/>
    <lineage>
        <taxon>Eukaryota</taxon>
        <taxon>Metazoa</taxon>
        <taxon>Ecdysozoa</taxon>
        <taxon>Arthropoda</taxon>
        <taxon>Crustacea</taxon>
        <taxon>Multicrustacea</taxon>
        <taxon>Malacostraca</taxon>
        <taxon>Eumalacostraca</taxon>
        <taxon>Eucarida</taxon>
        <taxon>Euphausiacea</taxon>
        <taxon>Euphausiidae</taxon>
        <taxon>Meganyctiphanes</taxon>
    </lineage>
</organism>
<feature type="domain" description="C2H2-type" evidence="2">
    <location>
        <begin position="367"/>
        <end position="389"/>
    </location>
</feature>
<feature type="non-terminal residue" evidence="3">
    <location>
        <position position="1"/>
    </location>
</feature>
<evidence type="ECO:0000259" key="2">
    <source>
        <dbReference type="SMART" id="SM00355"/>
    </source>
</evidence>
<reference evidence="3 4" key="1">
    <citation type="submission" date="2024-05" db="EMBL/GenBank/DDBJ databases">
        <authorList>
            <person name="Wallberg A."/>
        </authorList>
    </citation>
    <scope>NUCLEOTIDE SEQUENCE [LARGE SCALE GENOMIC DNA]</scope>
</reference>
<gene>
    <name evidence="3" type="ORF">MNOR_LOCUS19348</name>
</gene>
<feature type="compositionally biased region" description="Basic and acidic residues" evidence="1">
    <location>
        <begin position="171"/>
        <end position="182"/>
    </location>
</feature>
<accession>A0AAV2R569</accession>
<protein>
    <recommendedName>
        <fullName evidence="2">C2H2-type domain-containing protein</fullName>
    </recommendedName>
</protein>
<sequence length="493" mass="55716">GRFMDDEDYLPSSKKTRIKEEESFDMESDEEGNGWNKNRQKYKYNKMQNRKIRMKTNVLPKEMSVDGATQCPIILDTPKGQIILKGSYAVINNHMSSESTDEASSPTKLISPGATLKSEVRSSGSPIMIQSVQGLMAQGNNEAVSPIPIGSTHFQGVGFILPKVQNSNILKHENPTDSAENKQKHKRSYRMGIEKDSDPSQKGWLKSWPPSEPKSTPDILEIPALPITDSKILINKYHMSIVPPGDNFDKFRSNIRKCSKLNPVKSNCKNCSLGRNAYHCPLCPHYKALSVTLFNRHVRIHIEPNRRCLHVRGFRIMNCKDTCKSTKTSHYHCPFCPTILEKMNRANYHIENCGLPKALQGKIKPTVKCPICSANLSQGSLAEHIRGQHGVERADPEGITPDRFHFTCLIDHNKRIFSSSKSFLGPGTPLHIILSDHEKFCESRQCMEKIEMERRLGEPDSMGNHTNPMCKHMLSVPYAEEIPQVFLAISYFI</sequence>
<feature type="region of interest" description="Disordered" evidence="1">
    <location>
        <begin position="171"/>
        <end position="217"/>
    </location>
</feature>
<feature type="region of interest" description="Disordered" evidence="1">
    <location>
        <begin position="1"/>
        <end position="40"/>
    </location>
</feature>
<dbReference type="SMART" id="SM00355">
    <property type="entry name" value="ZnF_C2H2"/>
    <property type="match status" value="2"/>
</dbReference>
<feature type="domain" description="C2H2-type" evidence="2">
    <location>
        <begin position="278"/>
        <end position="301"/>
    </location>
</feature>
<evidence type="ECO:0000313" key="4">
    <source>
        <dbReference type="Proteomes" id="UP001497623"/>
    </source>
</evidence>
<dbReference type="EMBL" id="CAXKWB010014323">
    <property type="protein sequence ID" value="CAL4110172.1"/>
    <property type="molecule type" value="Genomic_DNA"/>
</dbReference>
<comment type="caution">
    <text evidence="3">The sequence shown here is derived from an EMBL/GenBank/DDBJ whole genome shotgun (WGS) entry which is preliminary data.</text>
</comment>
<proteinExistence type="predicted"/>
<keyword evidence="4" id="KW-1185">Reference proteome</keyword>
<name>A0AAV2R569_MEGNR</name>